<dbReference type="InterPro" id="IPR000682">
    <property type="entry name" value="PCMT"/>
</dbReference>
<dbReference type="GO" id="GO:0005737">
    <property type="term" value="C:cytoplasm"/>
    <property type="evidence" value="ECO:0007669"/>
    <property type="project" value="UniProtKB-SubCell"/>
</dbReference>
<evidence type="ECO:0000256" key="5">
    <source>
        <dbReference type="ARBA" id="ARBA00022679"/>
    </source>
</evidence>
<evidence type="ECO:0000256" key="3">
    <source>
        <dbReference type="ARBA" id="ARBA00022490"/>
    </source>
</evidence>
<name>A0A521D961_SACCC</name>
<dbReference type="FunFam" id="3.40.50.150:FF:000010">
    <property type="entry name" value="Protein-L-isoaspartate O-methyltransferase"/>
    <property type="match status" value="1"/>
</dbReference>
<keyword evidence="6 7" id="KW-0949">S-adenosyl-L-methionine</keyword>
<keyword evidence="9" id="KW-1185">Reference proteome</keyword>
<comment type="similarity">
    <text evidence="2 7">Belongs to the methyltransferase superfamily. L-isoaspartyl/D-aspartyl protein methyltransferase family.</text>
</comment>
<reference evidence="8 9" key="1">
    <citation type="submission" date="2017-05" db="EMBL/GenBank/DDBJ databases">
        <authorList>
            <person name="Varghese N."/>
            <person name="Submissions S."/>
        </authorList>
    </citation>
    <scope>NUCLEOTIDE SEQUENCE [LARGE SCALE GENOMIC DNA]</scope>
    <source>
        <strain evidence="8 9">DSM 27040</strain>
    </source>
</reference>
<feature type="active site" evidence="7">
    <location>
        <position position="63"/>
    </location>
</feature>
<dbReference type="InterPro" id="IPR029063">
    <property type="entry name" value="SAM-dependent_MTases_sf"/>
</dbReference>
<dbReference type="PANTHER" id="PTHR11579:SF0">
    <property type="entry name" value="PROTEIN-L-ISOASPARTATE(D-ASPARTATE) O-METHYLTRANSFERASE"/>
    <property type="match status" value="1"/>
</dbReference>
<dbReference type="GO" id="GO:0032259">
    <property type="term" value="P:methylation"/>
    <property type="evidence" value="ECO:0007669"/>
    <property type="project" value="UniProtKB-KW"/>
</dbReference>
<protein>
    <recommendedName>
        <fullName evidence="7">Protein-L-isoaspartate O-methyltransferase</fullName>
        <ecNumber evidence="7">2.1.1.77</ecNumber>
    </recommendedName>
    <alternativeName>
        <fullName evidence="7">L-isoaspartyl protein carboxyl methyltransferase</fullName>
    </alternativeName>
    <alternativeName>
        <fullName evidence="7">Protein L-isoaspartyl methyltransferase</fullName>
    </alternativeName>
    <alternativeName>
        <fullName evidence="7">Protein-beta-aspartate methyltransferase</fullName>
        <shortName evidence="7">PIMT</shortName>
    </alternativeName>
</protein>
<evidence type="ECO:0000256" key="4">
    <source>
        <dbReference type="ARBA" id="ARBA00022603"/>
    </source>
</evidence>
<evidence type="ECO:0000256" key="1">
    <source>
        <dbReference type="ARBA" id="ARBA00004496"/>
    </source>
</evidence>
<evidence type="ECO:0000313" key="9">
    <source>
        <dbReference type="Proteomes" id="UP000319040"/>
    </source>
</evidence>
<keyword evidence="5 7" id="KW-0808">Transferase</keyword>
<dbReference type="Proteomes" id="UP000319040">
    <property type="component" value="Unassembled WGS sequence"/>
</dbReference>
<dbReference type="NCBIfam" id="TIGR00080">
    <property type="entry name" value="pimt"/>
    <property type="match status" value="1"/>
</dbReference>
<proteinExistence type="inferred from homology"/>
<dbReference type="Gene3D" id="3.40.50.150">
    <property type="entry name" value="Vaccinia Virus protein VP39"/>
    <property type="match status" value="1"/>
</dbReference>
<dbReference type="EMBL" id="FXTB01000004">
    <property type="protein sequence ID" value="SMO67420.1"/>
    <property type="molecule type" value="Genomic_DNA"/>
</dbReference>
<dbReference type="CDD" id="cd02440">
    <property type="entry name" value="AdoMet_MTases"/>
    <property type="match status" value="1"/>
</dbReference>
<dbReference type="RefSeq" id="WP_142533439.1">
    <property type="nucleotide sequence ID" value="NZ_FXTB01000004.1"/>
</dbReference>
<keyword evidence="3 7" id="KW-0963">Cytoplasm</keyword>
<dbReference type="EC" id="2.1.1.77" evidence="7"/>
<comment type="subcellular location">
    <subcellularLocation>
        <location evidence="1 7">Cytoplasm</location>
    </subcellularLocation>
</comment>
<organism evidence="8 9">
    <name type="scientific">Saccharicrinis carchari</name>
    <dbReference type="NCBI Taxonomy" id="1168039"/>
    <lineage>
        <taxon>Bacteria</taxon>
        <taxon>Pseudomonadati</taxon>
        <taxon>Bacteroidota</taxon>
        <taxon>Bacteroidia</taxon>
        <taxon>Marinilabiliales</taxon>
        <taxon>Marinilabiliaceae</taxon>
        <taxon>Saccharicrinis</taxon>
    </lineage>
</organism>
<accession>A0A521D961</accession>
<evidence type="ECO:0000256" key="7">
    <source>
        <dbReference type="HAMAP-Rule" id="MF_00090"/>
    </source>
</evidence>
<dbReference type="PROSITE" id="PS01279">
    <property type="entry name" value="PCMT"/>
    <property type="match status" value="1"/>
</dbReference>
<evidence type="ECO:0000256" key="2">
    <source>
        <dbReference type="ARBA" id="ARBA00005369"/>
    </source>
</evidence>
<dbReference type="GO" id="GO:0004719">
    <property type="term" value="F:protein-L-isoaspartate (D-aspartate) O-methyltransferase activity"/>
    <property type="evidence" value="ECO:0007669"/>
    <property type="project" value="UniProtKB-UniRule"/>
</dbReference>
<evidence type="ECO:0000313" key="8">
    <source>
        <dbReference type="EMBL" id="SMO67420.1"/>
    </source>
</evidence>
<sequence>MDTFRHKGLRNRLVDDIAKKGIKDEAVLNAIGAVPRHLFFESSFIKFAYQDKAFPIGAGQTISQPYTVAFQTELLQIKTGDKVLEVGTGSGYQAAVLCEMGAKVFTIERQKELFAKSSHLLPRMGYKPRFFLGDGYKGLPQQAPFDKIIVTAGAPQIPEDLLTQLCIGGLMVIPVGSGNVQVMTRITRDSESEFSQEQFGQFVFVPLLKGVVK</sequence>
<keyword evidence="4 7" id="KW-0489">Methyltransferase</keyword>
<dbReference type="Pfam" id="PF01135">
    <property type="entry name" value="PCMT"/>
    <property type="match status" value="1"/>
</dbReference>
<dbReference type="PANTHER" id="PTHR11579">
    <property type="entry name" value="PROTEIN-L-ISOASPARTATE O-METHYLTRANSFERASE"/>
    <property type="match status" value="1"/>
</dbReference>
<comment type="function">
    <text evidence="7">Catalyzes the methyl esterification of L-isoaspartyl residues in peptides and proteins that result from spontaneous decomposition of normal L-aspartyl and L-asparaginyl residues. It plays a role in the repair and/or degradation of damaged proteins.</text>
</comment>
<dbReference type="NCBIfam" id="NF001453">
    <property type="entry name" value="PRK00312.1"/>
    <property type="match status" value="1"/>
</dbReference>
<gene>
    <name evidence="7" type="primary">pcm</name>
    <name evidence="8" type="ORF">SAMN06265379_104309</name>
</gene>
<dbReference type="HAMAP" id="MF_00090">
    <property type="entry name" value="PIMT"/>
    <property type="match status" value="1"/>
</dbReference>
<dbReference type="GO" id="GO:0030091">
    <property type="term" value="P:protein repair"/>
    <property type="evidence" value="ECO:0007669"/>
    <property type="project" value="UniProtKB-UniRule"/>
</dbReference>
<dbReference type="AlphaFoldDB" id="A0A521D961"/>
<dbReference type="SUPFAM" id="SSF53335">
    <property type="entry name" value="S-adenosyl-L-methionine-dependent methyltransferases"/>
    <property type="match status" value="1"/>
</dbReference>
<evidence type="ECO:0000256" key="6">
    <source>
        <dbReference type="ARBA" id="ARBA00022691"/>
    </source>
</evidence>
<comment type="catalytic activity">
    <reaction evidence="7">
        <text>[protein]-L-isoaspartate + S-adenosyl-L-methionine = [protein]-L-isoaspartate alpha-methyl ester + S-adenosyl-L-homocysteine</text>
        <dbReference type="Rhea" id="RHEA:12705"/>
        <dbReference type="Rhea" id="RHEA-COMP:12143"/>
        <dbReference type="Rhea" id="RHEA-COMP:12144"/>
        <dbReference type="ChEBI" id="CHEBI:57856"/>
        <dbReference type="ChEBI" id="CHEBI:59789"/>
        <dbReference type="ChEBI" id="CHEBI:90596"/>
        <dbReference type="ChEBI" id="CHEBI:90598"/>
        <dbReference type="EC" id="2.1.1.77"/>
    </reaction>
</comment>
<dbReference type="OrthoDB" id="9810066at2"/>